<keyword evidence="4 7" id="KW-0812">Transmembrane</keyword>
<feature type="transmembrane region" description="Helical" evidence="7">
    <location>
        <begin position="193"/>
        <end position="215"/>
    </location>
</feature>
<dbReference type="PANTHER" id="PTHR30193:SF41">
    <property type="entry name" value="DIACETYLCHITOBIOSE UPTAKE SYSTEM PERMEASE PROTEIN NGCF"/>
    <property type="match status" value="1"/>
</dbReference>
<dbReference type="InterPro" id="IPR035906">
    <property type="entry name" value="MetI-like_sf"/>
</dbReference>
<evidence type="ECO:0000256" key="2">
    <source>
        <dbReference type="ARBA" id="ARBA00022448"/>
    </source>
</evidence>
<evidence type="ECO:0000256" key="5">
    <source>
        <dbReference type="ARBA" id="ARBA00022989"/>
    </source>
</evidence>
<evidence type="ECO:0000256" key="4">
    <source>
        <dbReference type="ARBA" id="ARBA00022692"/>
    </source>
</evidence>
<evidence type="ECO:0000256" key="7">
    <source>
        <dbReference type="SAM" id="Phobius"/>
    </source>
</evidence>
<feature type="transmembrane region" description="Helical" evidence="7">
    <location>
        <begin position="83"/>
        <end position="114"/>
    </location>
</feature>
<dbReference type="CDD" id="cd06261">
    <property type="entry name" value="TM_PBP2"/>
    <property type="match status" value="1"/>
</dbReference>
<evidence type="ECO:0000256" key="1">
    <source>
        <dbReference type="ARBA" id="ARBA00004651"/>
    </source>
</evidence>
<comment type="caution">
    <text evidence="9">The sequence shown here is derived from an EMBL/GenBank/DDBJ whole genome shotgun (WGS) entry which is preliminary data.</text>
</comment>
<dbReference type="Gene3D" id="1.10.3720.10">
    <property type="entry name" value="MetI-like"/>
    <property type="match status" value="1"/>
</dbReference>
<dbReference type="Pfam" id="PF00528">
    <property type="entry name" value="BPD_transp_1"/>
    <property type="match status" value="1"/>
</dbReference>
<organism evidence="9 10">
    <name type="scientific">Potamilus streckersoni</name>
    <dbReference type="NCBI Taxonomy" id="2493646"/>
    <lineage>
        <taxon>Eukaryota</taxon>
        <taxon>Metazoa</taxon>
        <taxon>Spiralia</taxon>
        <taxon>Lophotrochozoa</taxon>
        <taxon>Mollusca</taxon>
        <taxon>Bivalvia</taxon>
        <taxon>Autobranchia</taxon>
        <taxon>Heteroconchia</taxon>
        <taxon>Palaeoheterodonta</taxon>
        <taxon>Unionida</taxon>
        <taxon>Unionoidea</taxon>
        <taxon>Unionidae</taxon>
        <taxon>Ambleminae</taxon>
        <taxon>Lampsilini</taxon>
        <taxon>Potamilus</taxon>
    </lineage>
</organism>
<reference evidence="9" key="2">
    <citation type="journal article" date="2021" name="Genome Biol. Evol.">
        <title>Developing a high-quality reference genome for a parasitic bivalve with doubly uniparental inheritance (Bivalvia: Unionida).</title>
        <authorList>
            <person name="Smith C.H."/>
        </authorList>
    </citation>
    <scope>NUCLEOTIDE SEQUENCE</scope>
    <source>
        <strain evidence="9">CHS0354</strain>
        <tissue evidence="9">Mantle</tissue>
    </source>
</reference>
<dbReference type="AlphaFoldDB" id="A0AAE0W8I5"/>
<dbReference type="InterPro" id="IPR000515">
    <property type="entry name" value="MetI-like"/>
</dbReference>
<dbReference type="InterPro" id="IPR051393">
    <property type="entry name" value="ABC_transporter_permease"/>
</dbReference>
<feature type="transmembrane region" description="Helical" evidence="7">
    <location>
        <begin position="6"/>
        <end position="26"/>
    </location>
</feature>
<gene>
    <name evidence="9" type="ORF">CHS0354_001962</name>
</gene>
<proteinExistence type="predicted"/>
<reference evidence="9" key="3">
    <citation type="submission" date="2023-05" db="EMBL/GenBank/DDBJ databases">
        <authorList>
            <person name="Smith C.H."/>
        </authorList>
    </citation>
    <scope>NUCLEOTIDE SEQUENCE</scope>
    <source>
        <strain evidence="9">CHS0354</strain>
        <tissue evidence="9">Mantle</tissue>
    </source>
</reference>
<dbReference type="Proteomes" id="UP001195483">
    <property type="component" value="Unassembled WGS sequence"/>
</dbReference>
<keyword evidence="2" id="KW-0813">Transport</keyword>
<evidence type="ECO:0000313" key="10">
    <source>
        <dbReference type="Proteomes" id="UP001195483"/>
    </source>
</evidence>
<name>A0AAE0W8I5_9BIVA</name>
<dbReference type="GO" id="GO:0055085">
    <property type="term" value="P:transmembrane transport"/>
    <property type="evidence" value="ECO:0007669"/>
    <property type="project" value="InterPro"/>
</dbReference>
<evidence type="ECO:0000259" key="8">
    <source>
        <dbReference type="PROSITE" id="PS50928"/>
    </source>
</evidence>
<keyword evidence="5 7" id="KW-1133">Transmembrane helix</keyword>
<evidence type="ECO:0000313" key="9">
    <source>
        <dbReference type="EMBL" id="KAK3604155.1"/>
    </source>
</evidence>
<reference evidence="9" key="1">
    <citation type="journal article" date="2021" name="Genome Biol. Evol.">
        <title>A High-Quality Reference Genome for a Parasitic Bivalve with Doubly Uniparental Inheritance (Bivalvia: Unionida).</title>
        <authorList>
            <person name="Smith C.H."/>
        </authorList>
    </citation>
    <scope>NUCLEOTIDE SEQUENCE</scope>
    <source>
        <strain evidence="9">CHS0354</strain>
    </source>
</reference>
<feature type="transmembrane region" description="Helical" evidence="7">
    <location>
        <begin position="135"/>
        <end position="156"/>
    </location>
</feature>
<dbReference type="PANTHER" id="PTHR30193">
    <property type="entry name" value="ABC TRANSPORTER PERMEASE PROTEIN"/>
    <property type="match status" value="1"/>
</dbReference>
<evidence type="ECO:0000256" key="6">
    <source>
        <dbReference type="ARBA" id="ARBA00023136"/>
    </source>
</evidence>
<keyword evidence="10" id="KW-1185">Reference proteome</keyword>
<feature type="domain" description="ABC transmembrane type-1" evidence="8">
    <location>
        <begin position="1"/>
        <end position="212"/>
    </location>
</feature>
<comment type="subcellular location">
    <subcellularLocation>
        <location evidence="1">Cell membrane</location>
        <topology evidence="1">Multi-pass membrane protein</topology>
    </subcellularLocation>
</comment>
<dbReference type="SUPFAM" id="SSF161098">
    <property type="entry name" value="MetI-like"/>
    <property type="match status" value="1"/>
</dbReference>
<accession>A0AAE0W8I5</accession>
<evidence type="ECO:0000256" key="3">
    <source>
        <dbReference type="ARBA" id="ARBA00022475"/>
    </source>
</evidence>
<feature type="transmembrane region" description="Helical" evidence="7">
    <location>
        <begin position="38"/>
        <end position="63"/>
    </location>
</feature>
<keyword evidence="6 7" id="KW-0472">Membrane</keyword>
<keyword evidence="3" id="KW-1003">Cell membrane</keyword>
<protein>
    <recommendedName>
        <fullName evidence="8">ABC transmembrane type-1 domain-containing protein</fullName>
    </recommendedName>
</protein>
<sequence length="223" mass="25114">MRATSIYLLYSVVLINIIGFLLALLVTRPLKGANLLRASFFIPNMIGGLLLGYIWKFIFLKIFPSMYDFTGLFFFNYPWLSETQLALAGMAIVSTWQMGGYIMIIYIAAIQAIPEEYYEAARIDGASAFQMMKNITLPLVAPAITISLFLTVSQGFKMFDVNVSLTNGDPARTTELLALNIYQTAFTNSEFSYAQSLSLMFMLLIAVVTLTQVYISKKRELEY</sequence>
<dbReference type="PROSITE" id="PS50928">
    <property type="entry name" value="ABC_TM1"/>
    <property type="match status" value="1"/>
</dbReference>
<dbReference type="EMBL" id="JAEAOA010000186">
    <property type="protein sequence ID" value="KAK3604155.1"/>
    <property type="molecule type" value="Genomic_DNA"/>
</dbReference>
<dbReference type="GO" id="GO:0005886">
    <property type="term" value="C:plasma membrane"/>
    <property type="evidence" value="ECO:0007669"/>
    <property type="project" value="UniProtKB-SubCell"/>
</dbReference>